<dbReference type="CDD" id="cd00303">
    <property type="entry name" value="retropepsin_like"/>
    <property type="match status" value="1"/>
</dbReference>
<feature type="compositionally biased region" description="Basic and acidic residues" evidence="1">
    <location>
        <begin position="154"/>
        <end position="170"/>
    </location>
</feature>
<dbReference type="PANTHER" id="PTHR35046:SF9">
    <property type="entry name" value="RNA-DIRECTED DNA POLYMERASE"/>
    <property type="match status" value="1"/>
</dbReference>
<dbReference type="AlphaFoldDB" id="Q10IF4"/>
<name>Q10IF4_ORYSJ</name>
<sequence>MAPKSADIGIKWQKFIDRVTEIDMPKKLNVLSVDVLPVIEEHDSNIGEELVSSNAGATMLEFWASYMVSKFGGPVCLIFCIMVKSGGSKSSGGSHHGSDEEEVTMPVFDANLLAGVKDGLESACDYFDKCINQKFTKLERSIAMLVDRLPPPRQAHDRQGRRPPPEHHEYDAEDESPGLRSDGGPAIMDRVVVDDVHRDNRNRCATRVPLDEGLGCGDPEDYLEWEMYCDQIFNSHNYSEDKKVRLASIEFTGYALSWWNQLQLKQGDFSVDAYYKEMELLMSRTGVTENDETTMARFLNGLNDDVKNVLRYHIIMIYKRDGDGCAASKSVSFKPTTPFRDGSKPAASSAIEILMIHLWMMVLKNKNGLSMLARAVQRDGSNVDAKGQRCNIFQLECKIQEKMNQAGTLKITHKVRVAFSIGSYVDKVDCDVVPMNACHLLLGRPWQFDLHATHEGRTNHYSFIHRGVKHVLKPMLDSAIKSMVFSAVKNKKEPCQINPKQRTVLFQGREDDMPKKLNVLSVDVLPVIEEHGSNVGEELVVMLVLDTGRR</sequence>
<feature type="region of interest" description="Disordered" evidence="1">
    <location>
        <begin position="146"/>
        <end position="185"/>
    </location>
</feature>
<accession>Q10IF4</accession>
<dbReference type="PANTHER" id="PTHR35046">
    <property type="entry name" value="ZINC KNUCKLE (CCHC-TYPE) FAMILY PROTEIN"/>
    <property type="match status" value="1"/>
</dbReference>
<reference evidence="2" key="1">
    <citation type="journal article" date="2005" name="Genome Res.">
        <title>Sequence, annotation, and analysis of synteny between rice chromosome 3 and diverged grass species.</title>
        <authorList>
            <consortium name="Rice Chromosome 3 Sequencing Consortium"/>
            <person name="Buell C.R."/>
            <person name="Yuan Q."/>
            <person name="Ouyang S."/>
            <person name="Liu J."/>
            <person name="Zhu W."/>
            <person name="Wang A."/>
            <person name="Maiti R."/>
            <person name="Haas B."/>
            <person name="Wortman J."/>
            <person name="Pertea M."/>
            <person name="Jones K.M."/>
            <person name="Kim M."/>
            <person name="Overton L."/>
            <person name="Tsitrin T."/>
            <person name="Fadrosh D."/>
            <person name="Bera J."/>
            <person name="Weaver B."/>
            <person name="Jin S."/>
            <person name="Johri S."/>
            <person name="Reardon M."/>
            <person name="Webb K."/>
            <person name="Hill J."/>
            <person name="Moffat K."/>
            <person name="Tallon L."/>
            <person name="Van Aken S."/>
            <person name="Lewis M."/>
            <person name="Utterback T."/>
            <person name="Feldblyum T."/>
            <person name="Zismann V."/>
            <person name="Iobst S."/>
            <person name="Hsiao J."/>
            <person name="de Vazeille A.R."/>
            <person name="Salzberg S.L."/>
            <person name="White O."/>
            <person name="Fraser C."/>
            <person name="Yu Y."/>
            <person name="Kim H."/>
            <person name="Rambo T."/>
            <person name="Currie J."/>
            <person name="Collura K."/>
            <person name="Kernodle-Thompson S."/>
            <person name="Wei F."/>
            <person name="Kudrna K."/>
            <person name="Ammiraju J.S."/>
            <person name="Luo M."/>
            <person name="Goicoechea J.L."/>
            <person name="Wing R.A."/>
            <person name="Henry D."/>
            <person name="Oates R."/>
            <person name="Palmer M."/>
            <person name="Pries G."/>
            <person name="Saski C."/>
            <person name="Simmons J."/>
            <person name="Soderlund C."/>
            <person name="Nelson W."/>
            <person name="de la Bastide M."/>
            <person name="Spiegel L."/>
            <person name="Nascimento L."/>
            <person name="Huang E."/>
            <person name="Preston R."/>
            <person name="Zutavern T."/>
            <person name="Palmer L."/>
            <person name="O'Shaughnessy A."/>
            <person name="Dike S."/>
            <person name="McCombie W.R."/>
            <person name="Minx P."/>
            <person name="Cordum H."/>
            <person name="Wilson R."/>
            <person name="Jin W."/>
            <person name="Lee H.R."/>
            <person name="Jiang J."/>
            <person name="Jackson S."/>
        </authorList>
    </citation>
    <scope>NUCLEOTIDE SEQUENCE [LARGE SCALE GENOMIC DNA]</scope>
</reference>
<evidence type="ECO:0000313" key="2">
    <source>
        <dbReference type="EMBL" id="ABF97035.1"/>
    </source>
</evidence>
<evidence type="ECO:0000256" key="1">
    <source>
        <dbReference type="SAM" id="MobiDB-lite"/>
    </source>
</evidence>
<protein>
    <submittedName>
        <fullName evidence="2">Retrotransposon protein, putative, Ty3-gypsy subclass</fullName>
    </submittedName>
</protein>
<gene>
    <name evidence="2" type="ordered locus">LOC_Os03g35400</name>
</gene>
<proteinExistence type="predicted"/>
<organism evidence="2">
    <name type="scientific">Oryza sativa subsp. japonica</name>
    <name type="common">Rice</name>
    <dbReference type="NCBI Taxonomy" id="39947"/>
    <lineage>
        <taxon>Eukaryota</taxon>
        <taxon>Viridiplantae</taxon>
        <taxon>Streptophyta</taxon>
        <taxon>Embryophyta</taxon>
        <taxon>Tracheophyta</taxon>
        <taxon>Spermatophyta</taxon>
        <taxon>Magnoliopsida</taxon>
        <taxon>Liliopsida</taxon>
        <taxon>Poales</taxon>
        <taxon>Poaceae</taxon>
        <taxon>BOP clade</taxon>
        <taxon>Oryzoideae</taxon>
        <taxon>Oryzeae</taxon>
        <taxon>Oryzinae</taxon>
        <taxon>Oryza</taxon>
        <taxon>Oryza sativa</taxon>
    </lineage>
</organism>
<dbReference type="EMBL" id="DP000009">
    <property type="protein sequence ID" value="ABF97035.1"/>
    <property type="molecule type" value="Genomic_DNA"/>
</dbReference>
<reference evidence="2" key="2">
    <citation type="submission" date="2006-06" db="EMBL/GenBank/DDBJ databases">
        <authorList>
            <person name="Buell R."/>
            <person name="Wing R.A."/>
            <person name="McCombie W.A."/>
            <person name="Ouyang S."/>
        </authorList>
    </citation>
    <scope>NUCLEOTIDE SEQUENCE</scope>
</reference>